<proteinExistence type="predicted"/>
<dbReference type="Proteomes" id="UP000477722">
    <property type="component" value="Unassembled WGS sequence"/>
</dbReference>
<gene>
    <name evidence="2" type="ORF">G5C65_05020</name>
</gene>
<evidence type="ECO:0000313" key="3">
    <source>
        <dbReference type="Proteomes" id="UP000477722"/>
    </source>
</evidence>
<dbReference type="Pfam" id="PF20611">
    <property type="entry name" value="DUF6801"/>
    <property type="match status" value="1"/>
</dbReference>
<name>A0A6G4WR95_9ACTN</name>
<dbReference type="RefSeq" id="WP_165297383.1">
    <property type="nucleotide sequence ID" value="NZ_JAAKZZ010000029.1"/>
</dbReference>
<comment type="caution">
    <text evidence="2">The sequence shown here is derived from an EMBL/GenBank/DDBJ whole genome shotgun (WGS) entry which is preliminary data.</text>
</comment>
<dbReference type="InterPro" id="IPR046542">
    <property type="entry name" value="DUF6801"/>
</dbReference>
<evidence type="ECO:0000259" key="1">
    <source>
        <dbReference type="Pfam" id="PF20611"/>
    </source>
</evidence>
<accession>A0A6G4WR95</accession>
<dbReference type="AlphaFoldDB" id="A0A6G4WR95"/>
<organism evidence="2 3">
    <name type="scientific">Streptomyces boncukensis</name>
    <dbReference type="NCBI Taxonomy" id="2711219"/>
    <lineage>
        <taxon>Bacteria</taxon>
        <taxon>Bacillati</taxon>
        <taxon>Actinomycetota</taxon>
        <taxon>Actinomycetes</taxon>
        <taxon>Kitasatosporales</taxon>
        <taxon>Streptomycetaceae</taxon>
        <taxon>Streptomyces</taxon>
    </lineage>
</organism>
<feature type="domain" description="DUF6801" evidence="1">
    <location>
        <begin position="45"/>
        <end position="200"/>
    </location>
</feature>
<protein>
    <recommendedName>
        <fullName evidence="1">DUF6801 domain-containing protein</fullName>
    </recommendedName>
</protein>
<dbReference type="EMBL" id="JAAKZZ010000029">
    <property type="protein sequence ID" value="NGO67725.1"/>
    <property type="molecule type" value="Genomic_DNA"/>
</dbReference>
<reference evidence="2 3" key="1">
    <citation type="submission" date="2020-02" db="EMBL/GenBank/DDBJ databases">
        <title>Whole-genome analyses of novel actinobacteria.</title>
        <authorList>
            <person name="Sahin N."/>
            <person name="Tatar D."/>
        </authorList>
    </citation>
    <scope>NUCLEOTIDE SEQUENCE [LARGE SCALE GENOMIC DNA]</scope>
    <source>
        <strain evidence="2 3">SB3404</strain>
    </source>
</reference>
<evidence type="ECO:0000313" key="2">
    <source>
        <dbReference type="EMBL" id="NGO67725.1"/>
    </source>
</evidence>
<keyword evidence="3" id="KW-1185">Reference proteome</keyword>
<sequence length="208" mass="21663">MGARTRTERVPGARAAVAVGGLLAGLLGAVGAGPAAADAASLTQTYQCVFPLLEEEPLTVRISAEIPDEVEVGRSTGRLEITSDATVGADAAEGLRTVGATTLEGVATAGVTIRTPGGELPIRLDNAIGRTAVPEPAEDFGVRAEGWAPALYFHEPGEVRIDVDSLLLTMTPRDAHGDRTSLDTFEAVCTLDPADQDRTLHTLRVTPR</sequence>